<dbReference type="Proteomes" id="UP000887116">
    <property type="component" value="Unassembled WGS sequence"/>
</dbReference>
<accession>A0A8X6M1Y9</accession>
<proteinExistence type="predicted"/>
<dbReference type="OrthoDB" id="10166468at2759"/>
<comment type="caution">
    <text evidence="1">The sequence shown here is derived from an EMBL/GenBank/DDBJ whole genome shotgun (WGS) entry which is preliminary data.</text>
</comment>
<evidence type="ECO:0000313" key="1">
    <source>
        <dbReference type="EMBL" id="GFR28329.1"/>
    </source>
</evidence>
<organism evidence="1 2">
    <name type="scientific">Trichonephila clavata</name>
    <name type="common">Joro spider</name>
    <name type="synonym">Nephila clavata</name>
    <dbReference type="NCBI Taxonomy" id="2740835"/>
    <lineage>
        <taxon>Eukaryota</taxon>
        <taxon>Metazoa</taxon>
        <taxon>Ecdysozoa</taxon>
        <taxon>Arthropoda</taxon>
        <taxon>Chelicerata</taxon>
        <taxon>Arachnida</taxon>
        <taxon>Araneae</taxon>
        <taxon>Araneomorphae</taxon>
        <taxon>Entelegynae</taxon>
        <taxon>Araneoidea</taxon>
        <taxon>Nephilidae</taxon>
        <taxon>Trichonephila</taxon>
    </lineage>
</organism>
<reference evidence="1" key="1">
    <citation type="submission" date="2020-07" db="EMBL/GenBank/DDBJ databases">
        <title>Multicomponent nature underlies the extraordinary mechanical properties of spider dragline silk.</title>
        <authorList>
            <person name="Kono N."/>
            <person name="Nakamura H."/>
            <person name="Mori M."/>
            <person name="Yoshida Y."/>
            <person name="Ohtoshi R."/>
            <person name="Malay A.D."/>
            <person name="Moran D.A.P."/>
            <person name="Tomita M."/>
            <person name="Numata K."/>
            <person name="Arakawa K."/>
        </authorList>
    </citation>
    <scope>NUCLEOTIDE SEQUENCE</scope>
</reference>
<dbReference type="AlphaFoldDB" id="A0A8X6M1Y9"/>
<gene>
    <name evidence="1" type="ORF">TNCT_383011</name>
</gene>
<dbReference type="EMBL" id="BMAO01039017">
    <property type="protein sequence ID" value="GFR28329.1"/>
    <property type="molecule type" value="Genomic_DNA"/>
</dbReference>
<keyword evidence="2" id="KW-1185">Reference proteome</keyword>
<sequence>MSSRNSVKTSLRNTKYDCSGNRYGSSMRSPSMQPHVKTPTFLMFLRVDCRRIDLGPHMAVVMFEYLITSETCFISPQDMCNETIICVLLLQQPFTEDYEFLTVIWFQTMHGCVPKWVRHFGTQP</sequence>
<name>A0A8X6M1Y9_TRICU</name>
<protein>
    <submittedName>
        <fullName evidence="1">Uncharacterized protein</fullName>
    </submittedName>
</protein>
<evidence type="ECO:0000313" key="2">
    <source>
        <dbReference type="Proteomes" id="UP000887116"/>
    </source>
</evidence>